<dbReference type="Pfam" id="PF13229">
    <property type="entry name" value="Beta_helix"/>
    <property type="match status" value="1"/>
</dbReference>
<organism evidence="2 3">
    <name type="scientific">Methylomonas rapida</name>
    <dbReference type="NCBI Taxonomy" id="2963939"/>
    <lineage>
        <taxon>Bacteria</taxon>
        <taxon>Pseudomonadati</taxon>
        <taxon>Pseudomonadota</taxon>
        <taxon>Gammaproteobacteria</taxon>
        <taxon>Methylococcales</taxon>
        <taxon>Methylococcaceae</taxon>
        <taxon>Methylomonas</taxon>
    </lineage>
</organism>
<dbReference type="EMBL" id="CP113517">
    <property type="protein sequence ID" value="WAR43246.1"/>
    <property type="molecule type" value="Genomic_DNA"/>
</dbReference>
<sequence>MRQSTIHNPPQTLLALGLTGILTITFSPSCRAATWLVGPQHALKSPSQAAKVAKDDDIILIAAATYQGDVASWPQNRLILRGIGGRAHLKAQDQSAEGKAIWVLKGNDIRVENLEFSGATVPALNGAGIRFEGTNLTLRNCHFHDNQMGILTGANPASEILIEGSEFNDNTVDYRRYGKLGHNIYIGNIRRFTLRHSYIHDAQTGHNVKSRAQENYLLYNRIDDEHNASSYLVDFPDGGQAFMVGNLLRQSPDSANTTMLSFAAEHNQNQPLQALYLVNNTFVNDRSSGIFLNNHSNTPANLINNLWVGRDSRVEGPAELQHNISSSNTVFANPANHDYRLSVNAEAIDQGTQPGQASNGFQLQPDYQYRHPLDIEPRPQQGPIDVGAYEFIPDSPTNHK</sequence>
<name>A0ABY7GFL2_9GAMM</name>
<gene>
    <name evidence="2" type="ORF">NM686_012670</name>
</gene>
<dbReference type="Gene3D" id="2.160.20.10">
    <property type="entry name" value="Single-stranded right-handed beta-helix, Pectin lyase-like"/>
    <property type="match status" value="1"/>
</dbReference>
<dbReference type="InterPro" id="IPR039448">
    <property type="entry name" value="Beta_helix"/>
</dbReference>
<dbReference type="Proteomes" id="UP001162780">
    <property type="component" value="Chromosome"/>
</dbReference>
<dbReference type="InterPro" id="IPR006626">
    <property type="entry name" value="PbH1"/>
</dbReference>
<dbReference type="InterPro" id="IPR012334">
    <property type="entry name" value="Pectin_lyas_fold"/>
</dbReference>
<evidence type="ECO:0000259" key="1">
    <source>
        <dbReference type="Pfam" id="PF13229"/>
    </source>
</evidence>
<feature type="domain" description="Right handed beta helix" evidence="1">
    <location>
        <begin position="97"/>
        <end position="228"/>
    </location>
</feature>
<keyword evidence="3" id="KW-1185">Reference proteome</keyword>
<protein>
    <submittedName>
        <fullName evidence="2">Right-handed parallel beta-helix repeat-containing protein</fullName>
    </submittedName>
</protein>
<dbReference type="InterPro" id="IPR011050">
    <property type="entry name" value="Pectin_lyase_fold/virulence"/>
</dbReference>
<evidence type="ECO:0000313" key="2">
    <source>
        <dbReference type="EMBL" id="WAR43246.1"/>
    </source>
</evidence>
<dbReference type="SUPFAM" id="SSF51126">
    <property type="entry name" value="Pectin lyase-like"/>
    <property type="match status" value="1"/>
</dbReference>
<proteinExistence type="predicted"/>
<dbReference type="RefSeq" id="WP_255188229.1">
    <property type="nucleotide sequence ID" value="NZ_CP113517.1"/>
</dbReference>
<dbReference type="SMART" id="SM00710">
    <property type="entry name" value="PbH1"/>
    <property type="match status" value="4"/>
</dbReference>
<reference evidence="2" key="1">
    <citation type="submission" date="2022-11" db="EMBL/GenBank/DDBJ databases">
        <title>Methylomonas rapida sp. nov., Carotenoid-Producing Obligate Methanotrophs with High Growth Characteristics and Biotechnological Potential.</title>
        <authorList>
            <person name="Tikhonova E.N."/>
            <person name="Suleimanov R.Z."/>
            <person name="Miroshnikov K."/>
            <person name="Oshkin I.Y."/>
            <person name="Belova S.E."/>
            <person name="Danilova O.V."/>
            <person name="Ashikhmin A."/>
            <person name="Konopkin A."/>
            <person name="But S.Y."/>
            <person name="Khmelenina V.N."/>
            <person name="Kuznetsov N."/>
            <person name="Pimenov N.V."/>
            <person name="Dedysh S.N."/>
        </authorList>
    </citation>
    <scope>NUCLEOTIDE SEQUENCE</scope>
    <source>
        <strain evidence="2">MP1</strain>
    </source>
</reference>
<accession>A0ABY7GFL2</accession>
<evidence type="ECO:0000313" key="3">
    <source>
        <dbReference type="Proteomes" id="UP001162780"/>
    </source>
</evidence>